<sequence length="332" mass="37456">MHHHSQTKDDIVYGVFAYDSDSDSDQHNKNSSSRKRKKDFSSSKRYDLTKPVNFVYTSTVMPTSKNMAIDDGYSVNDDMEVDNDNNDGIGRGGIGSSSAGLGLGLGFESSSSYTLKKNIGIAVKGVVKDDGEKLQKDADRQKKRLQNMQAIAEVIARIRHDNTVGTLTLDCLLETFDDLQTRYYNEYKICNLSCVACSFALPLLIRGFQGWDLLQNPSHGLRLMSLWKNLLQKDCPFDDYSDASSPYVQLVMEVVFPAVWIYGTNIWNPRDPEPMLKFLKLWEELLPNSVLQTILDTVVMPKLSQAVETWSRDTASIHVPWLLLFKSIYPAS</sequence>
<dbReference type="Pfam" id="PF12457">
    <property type="entry name" value="TIP_N"/>
    <property type="match status" value="1"/>
</dbReference>
<proteinExistence type="predicted"/>
<name>A0A2G5CVY3_AQUCA</name>
<dbReference type="STRING" id="218851.A0A2G5CVY3"/>
<dbReference type="PANTHER" id="PTHR23329">
    <property type="entry name" value="TUFTELIN-INTERACTING PROTEIN 11-RELATED"/>
    <property type="match status" value="1"/>
</dbReference>
<dbReference type="OrthoDB" id="4822at2759"/>
<dbReference type="AlphaFoldDB" id="A0A2G5CVY3"/>
<dbReference type="InParanoid" id="A0A2G5CVY3"/>
<accession>A0A2G5CVY3</accession>
<organism evidence="6 7">
    <name type="scientific">Aquilegia coerulea</name>
    <name type="common">Rocky mountain columbine</name>
    <dbReference type="NCBI Taxonomy" id="218851"/>
    <lineage>
        <taxon>Eukaryota</taxon>
        <taxon>Viridiplantae</taxon>
        <taxon>Streptophyta</taxon>
        <taxon>Embryophyta</taxon>
        <taxon>Tracheophyta</taxon>
        <taxon>Spermatophyta</taxon>
        <taxon>Magnoliopsida</taxon>
        <taxon>Ranunculales</taxon>
        <taxon>Ranunculaceae</taxon>
        <taxon>Thalictroideae</taxon>
        <taxon>Aquilegia</taxon>
    </lineage>
</organism>
<evidence type="ECO:0000259" key="5">
    <source>
        <dbReference type="Pfam" id="PF12457"/>
    </source>
</evidence>
<evidence type="ECO:0000256" key="2">
    <source>
        <dbReference type="ARBA" id="ARBA00023242"/>
    </source>
</evidence>
<evidence type="ECO:0000256" key="1">
    <source>
        <dbReference type="ARBA" id="ARBA00004123"/>
    </source>
</evidence>
<dbReference type="InterPro" id="IPR022159">
    <property type="entry name" value="STIP/TFIP11_N"/>
</dbReference>
<dbReference type="Proteomes" id="UP000230069">
    <property type="component" value="Unassembled WGS sequence"/>
</dbReference>
<dbReference type="EMBL" id="KZ305053">
    <property type="protein sequence ID" value="PIA35047.1"/>
    <property type="molecule type" value="Genomic_DNA"/>
</dbReference>
<dbReference type="GO" id="GO:0000390">
    <property type="term" value="P:spliceosomal complex disassembly"/>
    <property type="evidence" value="ECO:0007669"/>
    <property type="project" value="InterPro"/>
</dbReference>
<dbReference type="GO" id="GO:0071008">
    <property type="term" value="C:U2-type post-mRNA release spliceosomal complex"/>
    <property type="evidence" value="ECO:0007669"/>
    <property type="project" value="TreeGrafter"/>
</dbReference>
<evidence type="ECO:0000259" key="4">
    <source>
        <dbReference type="Pfam" id="PF07842"/>
    </source>
</evidence>
<evidence type="ECO:0000313" key="6">
    <source>
        <dbReference type="EMBL" id="PIA35047.1"/>
    </source>
</evidence>
<feature type="domain" description="GCF C-terminal" evidence="4">
    <location>
        <begin position="169"/>
        <end position="317"/>
    </location>
</feature>
<dbReference type="PANTHER" id="PTHR23329:SF1">
    <property type="entry name" value="TUFTELIN-INTERACTING PROTEIN 11"/>
    <property type="match status" value="1"/>
</dbReference>
<dbReference type="InterPro" id="IPR022783">
    <property type="entry name" value="GCFC_dom"/>
</dbReference>
<gene>
    <name evidence="6" type="ORF">AQUCO_03600003v1</name>
</gene>
<keyword evidence="2" id="KW-0539">Nucleus</keyword>
<evidence type="ECO:0008006" key="8">
    <source>
        <dbReference type="Google" id="ProtNLM"/>
    </source>
</evidence>
<reference evidence="6 7" key="1">
    <citation type="submission" date="2017-09" db="EMBL/GenBank/DDBJ databases">
        <title>WGS assembly of Aquilegia coerulea Goldsmith.</title>
        <authorList>
            <person name="Hodges S."/>
            <person name="Kramer E."/>
            <person name="Nordborg M."/>
            <person name="Tomkins J."/>
            <person name="Borevitz J."/>
            <person name="Derieg N."/>
            <person name="Yan J."/>
            <person name="Mihaltcheva S."/>
            <person name="Hayes R.D."/>
            <person name="Rokhsar D."/>
        </authorList>
    </citation>
    <scope>NUCLEOTIDE SEQUENCE [LARGE SCALE GENOMIC DNA]</scope>
    <source>
        <strain evidence="7">cv. Goldsmith</strain>
    </source>
</reference>
<feature type="region of interest" description="Disordered" evidence="3">
    <location>
        <begin position="21"/>
        <end position="42"/>
    </location>
</feature>
<dbReference type="InterPro" id="IPR045211">
    <property type="entry name" value="TFP11/STIP/Ntr1"/>
</dbReference>
<comment type="subcellular location">
    <subcellularLocation>
        <location evidence="1">Nucleus</location>
    </subcellularLocation>
</comment>
<dbReference type="Pfam" id="PF07842">
    <property type="entry name" value="GCFC"/>
    <property type="match status" value="1"/>
</dbReference>
<evidence type="ECO:0000313" key="7">
    <source>
        <dbReference type="Proteomes" id="UP000230069"/>
    </source>
</evidence>
<evidence type="ECO:0000256" key="3">
    <source>
        <dbReference type="SAM" id="MobiDB-lite"/>
    </source>
</evidence>
<protein>
    <recommendedName>
        <fullName evidence="8">GCF C-terminal domain-containing protein</fullName>
    </recommendedName>
</protein>
<feature type="domain" description="Tuftelin interacting protein N-terminal" evidence="5">
    <location>
        <begin position="4"/>
        <end position="83"/>
    </location>
</feature>
<keyword evidence="7" id="KW-1185">Reference proteome</keyword>